<dbReference type="EMBL" id="CATNWA010016130">
    <property type="protein sequence ID" value="CAI9590130.1"/>
    <property type="molecule type" value="Genomic_DNA"/>
</dbReference>
<sequence length="156" mass="17706">MAGLTWTQECKSQVEASFLDVYDDIFEQVLRRSSENAKKQLVQTHDIFQCCGKTGGHLKIPDTHNFCKSREEGQDCVLIISTALHIHLHWVRMLLLLSLGFTVYGMVLTSFLYFSLPKGNVWDRRGEYSLNNAFICPSGTTQDTPLSQLLPNHSVQ</sequence>
<comment type="caution">
    <text evidence="2">The sequence shown here is derived from an EMBL/GenBank/DDBJ whole genome shotgun (WGS) entry which is preliminary data.</text>
</comment>
<keyword evidence="1" id="KW-0472">Membrane</keyword>
<protein>
    <recommendedName>
        <fullName evidence="4">Tetraspanin-32</fullName>
    </recommendedName>
</protein>
<accession>A0ABN9F200</accession>
<gene>
    <name evidence="2" type="ORF">SPARVUS_LOCUS11003939</name>
</gene>
<dbReference type="SUPFAM" id="SSF48652">
    <property type="entry name" value="Tetraspanin"/>
    <property type="match status" value="1"/>
</dbReference>
<proteinExistence type="predicted"/>
<reference evidence="2" key="1">
    <citation type="submission" date="2023-05" db="EMBL/GenBank/DDBJ databases">
        <authorList>
            <person name="Stuckert A."/>
        </authorList>
    </citation>
    <scope>NUCLEOTIDE SEQUENCE</scope>
</reference>
<evidence type="ECO:0000313" key="3">
    <source>
        <dbReference type="Proteomes" id="UP001162483"/>
    </source>
</evidence>
<dbReference type="Proteomes" id="UP001162483">
    <property type="component" value="Unassembled WGS sequence"/>
</dbReference>
<name>A0ABN9F200_9NEOB</name>
<dbReference type="InterPro" id="IPR008952">
    <property type="entry name" value="Tetraspanin_EC2_sf"/>
</dbReference>
<keyword evidence="1" id="KW-1133">Transmembrane helix</keyword>
<keyword evidence="3" id="KW-1185">Reference proteome</keyword>
<evidence type="ECO:0000313" key="2">
    <source>
        <dbReference type="EMBL" id="CAI9590130.1"/>
    </source>
</evidence>
<dbReference type="Gene3D" id="1.10.1450.10">
    <property type="entry name" value="Tetraspanin"/>
    <property type="match status" value="1"/>
</dbReference>
<evidence type="ECO:0000256" key="1">
    <source>
        <dbReference type="SAM" id="Phobius"/>
    </source>
</evidence>
<evidence type="ECO:0008006" key="4">
    <source>
        <dbReference type="Google" id="ProtNLM"/>
    </source>
</evidence>
<organism evidence="2 3">
    <name type="scientific">Staurois parvus</name>
    <dbReference type="NCBI Taxonomy" id="386267"/>
    <lineage>
        <taxon>Eukaryota</taxon>
        <taxon>Metazoa</taxon>
        <taxon>Chordata</taxon>
        <taxon>Craniata</taxon>
        <taxon>Vertebrata</taxon>
        <taxon>Euteleostomi</taxon>
        <taxon>Amphibia</taxon>
        <taxon>Batrachia</taxon>
        <taxon>Anura</taxon>
        <taxon>Neobatrachia</taxon>
        <taxon>Ranoidea</taxon>
        <taxon>Ranidae</taxon>
        <taxon>Staurois</taxon>
    </lineage>
</organism>
<keyword evidence="1" id="KW-0812">Transmembrane</keyword>
<feature type="transmembrane region" description="Helical" evidence="1">
    <location>
        <begin position="94"/>
        <end position="116"/>
    </location>
</feature>